<organism evidence="1 2">
    <name type="scientific">Paraglomus occultum</name>
    <dbReference type="NCBI Taxonomy" id="144539"/>
    <lineage>
        <taxon>Eukaryota</taxon>
        <taxon>Fungi</taxon>
        <taxon>Fungi incertae sedis</taxon>
        <taxon>Mucoromycota</taxon>
        <taxon>Glomeromycotina</taxon>
        <taxon>Glomeromycetes</taxon>
        <taxon>Paraglomerales</taxon>
        <taxon>Paraglomeraceae</taxon>
        <taxon>Paraglomus</taxon>
    </lineage>
</organism>
<keyword evidence="2" id="KW-1185">Reference proteome</keyword>
<reference evidence="1" key="1">
    <citation type="submission" date="2021-06" db="EMBL/GenBank/DDBJ databases">
        <authorList>
            <person name="Kallberg Y."/>
            <person name="Tangrot J."/>
            <person name="Rosling A."/>
        </authorList>
    </citation>
    <scope>NUCLEOTIDE SEQUENCE</scope>
    <source>
        <strain evidence="1">IA702</strain>
    </source>
</reference>
<dbReference type="AlphaFoldDB" id="A0A9N9DB74"/>
<dbReference type="EMBL" id="CAJVPJ010002820">
    <property type="protein sequence ID" value="CAG8629953.1"/>
    <property type="molecule type" value="Genomic_DNA"/>
</dbReference>
<name>A0A9N9DB74_9GLOM</name>
<proteinExistence type="predicted"/>
<accession>A0A9N9DB74</accession>
<sequence>MADADKHHGDWCKLVLFAEDGYDAIQQLLSYLNPNNEAVIQAHKKLTRMPIFMLQVASSGGSSQRLPLLNFDIPLEPYGRGFRLRLRCGNEVD</sequence>
<comment type="caution">
    <text evidence="1">The sequence shown here is derived from an EMBL/GenBank/DDBJ whole genome shotgun (WGS) entry which is preliminary data.</text>
</comment>
<evidence type="ECO:0000313" key="1">
    <source>
        <dbReference type="EMBL" id="CAG8629953.1"/>
    </source>
</evidence>
<evidence type="ECO:0000313" key="2">
    <source>
        <dbReference type="Proteomes" id="UP000789572"/>
    </source>
</evidence>
<gene>
    <name evidence="1" type="ORF">POCULU_LOCUS8841</name>
</gene>
<dbReference type="Proteomes" id="UP000789572">
    <property type="component" value="Unassembled WGS sequence"/>
</dbReference>
<protein>
    <submittedName>
        <fullName evidence="1">1339_t:CDS:1</fullName>
    </submittedName>
</protein>